<keyword evidence="2 4" id="KW-0238">DNA-binding</keyword>
<dbReference type="InterPro" id="IPR009057">
    <property type="entry name" value="Homeodomain-like_sf"/>
</dbReference>
<evidence type="ECO:0000256" key="4">
    <source>
        <dbReference type="PROSITE-ProRule" id="PRU00335"/>
    </source>
</evidence>
<dbReference type="InterPro" id="IPR050109">
    <property type="entry name" value="HTH-type_TetR-like_transc_reg"/>
</dbReference>
<keyword evidence="7" id="KW-1185">Reference proteome</keyword>
<evidence type="ECO:0000313" key="6">
    <source>
        <dbReference type="EMBL" id="MFC3676038.1"/>
    </source>
</evidence>
<dbReference type="PANTHER" id="PTHR30055">
    <property type="entry name" value="HTH-TYPE TRANSCRIPTIONAL REGULATOR RUTR"/>
    <property type="match status" value="1"/>
</dbReference>
<dbReference type="PANTHER" id="PTHR30055:SF234">
    <property type="entry name" value="HTH-TYPE TRANSCRIPTIONAL REGULATOR BETI"/>
    <property type="match status" value="1"/>
</dbReference>
<protein>
    <submittedName>
        <fullName evidence="6">TetR/AcrR family transcriptional regulator</fullName>
    </submittedName>
</protein>
<dbReference type="SUPFAM" id="SSF46689">
    <property type="entry name" value="Homeodomain-like"/>
    <property type="match status" value="1"/>
</dbReference>
<dbReference type="PROSITE" id="PS50977">
    <property type="entry name" value="HTH_TETR_2"/>
    <property type="match status" value="1"/>
</dbReference>
<sequence>MPKRPQRQRGRERVAALLQAGAAVFAERGYDAATMTEVAARAGASIGSLYQFFPTKELLAAGVLQEYLDGVYRQLEDLAGRAGALPAAQLADRLFGLLAAARAAYPAFAALVEGFGPLPAMTADIRKEMRRLIAAVLQARAPHLAPEALQALATATLQMMKAAAALDADASVPGRKAALAELQAMLRDYLAAQLS</sequence>
<evidence type="ECO:0000313" key="7">
    <source>
        <dbReference type="Proteomes" id="UP001595711"/>
    </source>
</evidence>
<feature type="DNA-binding region" description="H-T-H motif" evidence="4">
    <location>
        <begin position="34"/>
        <end position="53"/>
    </location>
</feature>
<dbReference type="Proteomes" id="UP001595711">
    <property type="component" value="Unassembled WGS sequence"/>
</dbReference>
<dbReference type="InterPro" id="IPR001647">
    <property type="entry name" value="HTH_TetR"/>
</dbReference>
<evidence type="ECO:0000256" key="2">
    <source>
        <dbReference type="ARBA" id="ARBA00023125"/>
    </source>
</evidence>
<feature type="domain" description="HTH tetR-type" evidence="5">
    <location>
        <begin position="11"/>
        <end position="71"/>
    </location>
</feature>
<dbReference type="Pfam" id="PF17918">
    <property type="entry name" value="TetR_C_15"/>
    <property type="match status" value="1"/>
</dbReference>
<evidence type="ECO:0000259" key="5">
    <source>
        <dbReference type="PROSITE" id="PS50977"/>
    </source>
</evidence>
<dbReference type="InterPro" id="IPR041669">
    <property type="entry name" value="TetR_C_15"/>
</dbReference>
<dbReference type="InterPro" id="IPR023772">
    <property type="entry name" value="DNA-bd_HTH_TetR-type_CS"/>
</dbReference>
<reference evidence="7" key="1">
    <citation type="journal article" date="2019" name="Int. J. Syst. Evol. Microbiol.">
        <title>The Global Catalogue of Microorganisms (GCM) 10K type strain sequencing project: providing services to taxonomists for standard genome sequencing and annotation.</title>
        <authorList>
            <consortium name="The Broad Institute Genomics Platform"/>
            <consortium name="The Broad Institute Genome Sequencing Center for Infectious Disease"/>
            <person name="Wu L."/>
            <person name="Ma J."/>
        </authorList>
    </citation>
    <scope>NUCLEOTIDE SEQUENCE [LARGE SCALE GENOMIC DNA]</scope>
    <source>
        <strain evidence="7">KCTC 42182</strain>
    </source>
</reference>
<dbReference type="Gene3D" id="1.10.357.10">
    <property type="entry name" value="Tetracycline Repressor, domain 2"/>
    <property type="match status" value="1"/>
</dbReference>
<dbReference type="PROSITE" id="PS01081">
    <property type="entry name" value="HTH_TETR_1"/>
    <property type="match status" value="1"/>
</dbReference>
<dbReference type="RefSeq" id="WP_379725901.1">
    <property type="nucleotide sequence ID" value="NZ_JBHRYJ010000002.1"/>
</dbReference>
<comment type="caution">
    <text evidence="6">The sequence shown here is derived from an EMBL/GenBank/DDBJ whole genome shotgun (WGS) entry which is preliminary data.</text>
</comment>
<evidence type="ECO:0000256" key="1">
    <source>
        <dbReference type="ARBA" id="ARBA00023015"/>
    </source>
</evidence>
<accession>A0ABV7VET8</accession>
<gene>
    <name evidence="6" type="ORF">ACFOOQ_10825</name>
</gene>
<dbReference type="Pfam" id="PF00440">
    <property type="entry name" value="TetR_N"/>
    <property type="match status" value="1"/>
</dbReference>
<evidence type="ECO:0000256" key="3">
    <source>
        <dbReference type="ARBA" id="ARBA00023163"/>
    </source>
</evidence>
<dbReference type="PRINTS" id="PR00455">
    <property type="entry name" value="HTHTETR"/>
</dbReference>
<keyword evidence="1" id="KW-0805">Transcription regulation</keyword>
<name>A0ABV7VET8_9PROT</name>
<dbReference type="EMBL" id="JBHRYJ010000002">
    <property type="protein sequence ID" value="MFC3676038.1"/>
    <property type="molecule type" value="Genomic_DNA"/>
</dbReference>
<keyword evidence="3" id="KW-0804">Transcription</keyword>
<proteinExistence type="predicted"/>
<organism evidence="6 7">
    <name type="scientific">Ferrovibrio xuzhouensis</name>
    <dbReference type="NCBI Taxonomy" id="1576914"/>
    <lineage>
        <taxon>Bacteria</taxon>
        <taxon>Pseudomonadati</taxon>
        <taxon>Pseudomonadota</taxon>
        <taxon>Alphaproteobacteria</taxon>
        <taxon>Rhodospirillales</taxon>
        <taxon>Rhodospirillaceae</taxon>
        <taxon>Ferrovibrio</taxon>
    </lineage>
</organism>